<protein>
    <submittedName>
        <fullName evidence="1">Uncharacterized protein</fullName>
    </submittedName>
</protein>
<accession>A0A1B0AJU2</accession>
<proteinExistence type="predicted"/>
<dbReference type="AlphaFoldDB" id="A0A1B0AJU2"/>
<name>A0A1B0AJU2_GLOPL</name>
<organism evidence="1 2">
    <name type="scientific">Glossina pallidipes</name>
    <name type="common">Tsetse fly</name>
    <dbReference type="NCBI Taxonomy" id="7398"/>
    <lineage>
        <taxon>Eukaryota</taxon>
        <taxon>Metazoa</taxon>
        <taxon>Ecdysozoa</taxon>
        <taxon>Arthropoda</taxon>
        <taxon>Hexapoda</taxon>
        <taxon>Insecta</taxon>
        <taxon>Pterygota</taxon>
        <taxon>Neoptera</taxon>
        <taxon>Endopterygota</taxon>
        <taxon>Diptera</taxon>
        <taxon>Brachycera</taxon>
        <taxon>Muscomorpha</taxon>
        <taxon>Hippoboscoidea</taxon>
        <taxon>Glossinidae</taxon>
        <taxon>Glossina</taxon>
    </lineage>
</organism>
<sequence length="80" mass="9140">MPSLLVIVFSENAITKTRLIAVMGASKNMNSPRLSFMIFDNHEWSRRISILEYVNIVTTSNETINMWVAFGTSILLNMKM</sequence>
<evidence type="ECO:0000313" key="1">
    <source>
        <dbReference type="EnsemblMetazoa" id="GPAI048074-PA"/>
    </source>
</evidence>
<reference evidence="2" key="1">
    <citation type="submission" date="2014-03" db="EMBL/GenBank/DDBJ databases">
        <authorList>
            <person name="Aksoy S."/>
            <person name="Warren W."/>
            <person name="Wilson R.K."/>
        </authorList>
    </citation>
    <scope>NUCLEOTIDE SEQUENCE [LARGE SCALE GENOMIC DNA]</scope>
    <source>
        <strain evidence="2">IAEA</strain>
    </source>
</reference>
<reference evidence="1" key="2">
    <citation type="submission" date="2020-05" db="UniProtKB">
        <authorList>
            <consortium name="EnsemblMetazoa"/>
        </authorList>
    </citation>
    <scope>IDENTIFICATION</scope>
    <source>
        <strain evidence="1">IAEA</strain>
    </source>
</reference>
<dbReference type="Proteomes" id="UP000092445">
    <property type="component" value="Unassembled WGS sequence"/>
</dbReference>
<keyword evidence="2" id="KW-1185">Reference proteome</keyword>
<dbReference type="EnsemblMetazoa" id="GPAI048074-RA">
    <property type="protein sequence ID" value="GPAI048074-PA"/>
    <property type="gene ID" value="GPAI048074"/>
</dbReference>
<evidence type="ECO:0000313" key="2">
    <source>
        <dbReference type="Proteomes" id="UP000092445"/>
    </source>
</evidence>
<dbReference type="VEuPathDB" id="VectorBase:GPAI048074"/>